<keyword evidence="4 6" id="KW-0472">Membrane</keyword>
<evidence type="ECO:0000313" key="8">
    <source>
        <dbReference type="EMBL" id="SMY29910.1"/>
    </source>
</evidence>
<evidence type="ECO:0000256" key="6">
    <source>
        <dbReference type="SAM" id="Phobius"/>
    </source>
</evidence>
<evidence type="ECO:0000256" key="3">
    <source>
        <dbReference type="ARBA" id="ARBA00022989"/>
    </source>
</evidence>
<feature type="transmembrane region" description="Helical" evidence="6">
    <location>
        <begin position="48"/>
        <end position="70"/>
    </location>
</feature>
<evidence type="ECO:0000313" key="9">
    <source>
        <dbReference type="Proteomes" id="UP000215453"/>
    </source>
</evidence>
<dbReference type="AlphaFoldDB" id="A0A1Y6M2F4"/>
<dbReference type="InterPro" id="IPR035952">
    <property type="entry name" value="Rhomboid-like_sf"/>
</dbReference>
<keyword evidence="2 6" id="KW-0812">Transmembrane</keyword>
<proteinExistence type="predicted"/>
<reference evidence="8 9" key="1">
    <citation type="submission" date="2016-10" db="EMBL/GenBank/DDBJ databases">
        <authorList>
            <person name="Varghese N."/>
        </authorList>
    </citation>
    <scope>NUCLEOTIDE SEQUENCE [LARGE SCALE GENOMIC DNA]</scope>
</reference>
<accession>A0A1Y6M2F4</accession>
<dbReference type="PANTHER" id="PTHR43066">
    <property type="entry name" value="RHOMBOID-RELATED PROTEIN"/>
    <property type="match status" value="1"/>
</dbReference>
<evidence type="ECO:0000256" key="4">
    <source>
        <dbReference type="ARBA" id="ARBA00023136"/>
    </source>
</evidence>
<dbReference type="GO" id="GO:0004252">
    <property type="term" value="F:serine-type endopeptidase activity"/>
    <property type="evidence" value="ECO:0007669"/>
    <property type="project" value="InterPro"/>
</dbReference>
<feature type="region of interest" description="Disordered" evidence="5">
    <location>
        <begin position="23"/>
        <end position="42"/>
    </location>
</feature>
<feature type="region of interest" description="Disordered" evidence="5">
    <location>
        <begin position="361"/>
        <end position="420"/>
    </location>
</feature>
<dbReference type="Gene3D" id="1.20.1540.10">
    <property type="entry name" value="Rhomboid-like"/>
    <property type="match status" value="1"/>
</dbReference>
<evidence type="ECO:0000259" key="7">
    <source>
        <dbReference type="Pfam" id="PF01694"/>
    </source>
</evidence>
<comment type="subcellular location">
    <subcellularLocation>
        <location evidence="1">Membrane</location>
        <topology evidence="1">Multi-pass membrane protein</topology>
    </subcellularLocation>
</comment>
<feature type="transmembrane region" description="Helical" evidence="6">
    <location>
        <begin position="253"/>
        <end position="274"/>
    </location>
</feature>
<dbReference type="EMBL" id="LT882688">
    <property type="protein sequence ID" value="SMY29910.1"/>
    <property type="molecule type" value="Genomic_DNA"/>
</dbReference>
<feature type="transmembrane region" description="Helical" evidence="6">
    <location>
        <begin position="216"/>
        <end position="232"/>
    </location>
</feature>
<organism evidence="8 9">
    <name type="scientific">Zymoseptoria tritici ST99CH_1A5</name>
    <dbReference type="NCBI Taxonomy" id="1276529"/>
    <lineage>
        <taxon>Eukaryota</taxon>
        <taxon>Fungi</taxon>
        <taxon>Dikarya</taxon>
        <taxon>Ascomycota</taxon>
        <taxon>Pezizomycotina</taxon>
        <taxon>Dothideomycetes</taxon>
        <taxon>Dothideomycetidae</taxon>
        <taxon>Mycosphaerellales</taxon>
        <taxon>Mycosphaerellaceae</taxon>
        <taxon>Zymoseptoria</taxon>
    </lineage>
</organism>
<keyword evidence="3 6" id="KW-1133">Transmembrane helix</keyword>
<evidence type="ECO:0000256" key="1">
    <source>
        <dbReference type="ARBA" id="ARBA00004141"/>
    </source>
</evidence>
<dbReference type="Proteomes" id="UP000215453">
    <property type="component" value="Chromosome 13"/>
</dbReference>
<feature type="compositionally biased region" description="Polar residues" evidence="5">
    <location>
        <begin position="321"/>
        <end position="333"/>
    </location>
</feature>
<feature type="compositionally biased region" description="Polar residues" evidence="5">
    <location>
        <begin position="411"/>
        <end position="420"/>
    </location>
</feature>
<evidence type="ECO:0000256" key="5">
    <source>
        <dbReference type="SAM" id="MobiDB-lite"/>
    </source>
</evidence>
<dbReference type="SUPFAM" id="SSF144091">
    <property type="entry name" value="Rhomboid-like"/>
    <property type="match status" value="1"/>
</dbReference>
<protein>
    <recommendedName>
        <fullName evidence="7">Peptidase S54 rhomboid domain-containing protein</fullName>
    </recommendedName>
</protein>
<feature type="domain" description="Peptidase S54 rhomboid" evidence="7">
    <location>
        <begin position="136"/>
        <end position="305"/>
    </location>
</feature>
<dbReference type="InterPro" id="IPR022764">
    <property type="entry name" value="Peptidase_S54_rhomboid_dom"/>
</dbReference>
<feature type="region of interest" description="Disordered" evidence="5">
    <location>
        <begin position="315"/>
        <end position="335"/>
    </location>
</feature>
<name>A0A1Y6M2F4_ZYMTR</name>
<feature type="transmembrane region" description="Helical" evidence="6">
    <location>
        <begin position="286"/>
        <end position="304"/>
    </location>
</feature>
<evidence type="ECO:0000256" key="2">
    <source>
        <dbReference type="ARBA" id="ARBA00022692"/>
    </source>
</evidence>
<feature type="transmembrane region" description="Helical" evidence="6">
    <location>
        <begin position="176"/>
        <end position="196"/>
    </location>
</feature>
<gene>
    <name evidence="8" type="ORF">ZT1A5_G11359</name>
</gene>
<dbReference type="Pfam" id="PF01694">
    <property type="entry name" value="Rhomboid"/>
    <property type="match status" value="1"/>
</dbReference>
<dbReference type="GO" id="GO:0016020">
    <property type="term" value="C:membrane"/>
    <property type="evidence" value="ECO:0007669"/>
    <property type="project" value="UniProtKB-SubCell"/>
</dbReference>
<sequence length="420" mass="45575">MAALTAAQHDQLRRWIKNILPYSGPKQDDIQPPVRSRKGSVNPQRGSALRAFAALGLSNLSAFAFLYWVARAAVRNVTMKAALSTGAVMGRQLSNAPPALPARGSAMELAYKTAVADAVGWWLARLAVNWEAVRSGYVWRLITSSFVHLDSKHLIGSLVGIYQVAWPCARIPGMNAWHVGAITVGSSIFSSLIGLIQHAHFLRIIPCPTPTDSVCYGASGVVSAFMIVAAMGRPWDRVGVGFGGQTAITMPNCVYGGLHILHNCGSLAILLGFLGRRNMVPANIGYATHLGGAAFGAIYYTMVFQPPTSRTRIKQAHRSSELQSKPASKSCSPIFSAKGSGRMSHRLVTVMRSRCRKCAVHTPKLVRKQPTATDRSRKPTETNPVDPDPVEDFMKTLRQSFPAHRGYTMHSFESPSRAAQ</sequence>